<dbReference type="Proteomes" id="UP000271650">
    <property type="component" value="Chromosome"/>
</dbReference>
<reference evidence="1 2" key="1">
    <citation type="journal article" date="2019" name="Int. J. Syst. Evol. Microbiol.">
        <title>Acidithiobacillus sulfuriphilus sp. nov.: an extremely acidophilic sulfur-oxidizing chemolithotroph isolated from a neutral pH environment.</title>
        <authorList>
            <person name="Falagan C."/>
            <person name="Moya-Beltran A."/>
            <person name="Castro M."/>
            <person name="Quatrini R."/>
            <person name="Johnson D.B."/>
        </authorList>
    </citation>
    <scope>NUCLEOTIDE SEQUENCE [LARGE SCALE GENOMIC DNA]</scope>
    <source>
        <strain evidence="1 2">CJ-2</strain>
    </source>
</reference>
<protein>
    <submittedName>
        <fullName evidence="1">Molybdate ABC transporter substrate-binding protein</fullName>
    </submittedName>
</protein>
<gene>
    <name evidence="1" type="primary">modA</name>
    <name evidence="1" type="ORF">EC580_012600</name>
</gene>
<sequence>MRWRRWILGTTLAGMAIMGALTPAWAGEEIIVSAAASLTQSLGQAAKAFESAHPGTRVRLNLGASGNLLQQIVAGAPVDVFVSADEAFMDKGVKEGVILPATRLDLVSNRVVVIVPADSPLSMDSLASLAQPGVKRIAFGNPAMPNAKYAEMAIKAAGLWGQLQPKFVLCATVVQSLNYVAQGDVDAGFVFATDAATAPGKVKVAFTVPVREPIVYPVAEVAKAPHPQLAEAFIAYLLSPDGQAIFHHYGFLPPPGAR</sequence>
<keyword evidence="2" id="KW-1185">Reference proteome</keyword>
<accession>A0ACD5HM11</accession>
<proteinExistence type="predicted"/>
<evidence type="ECO:0000313" key="2">
    <source>
        <dbReference type="Proteomes" id="UP000271650"/>
    </source>
</evidence>
<organism evidence="1 2">
    <name type="scientific">Acidithiobacillus sulfuriphilus</name>
    <dbReference type="NCBI Taxonomy" id="1867749"/>
    <lineage>
        <taxon>Bacteria</taxon>
        <taxon>Pseudomonadati</taxon>
        <taxon>Pseudomonadota</taxon>
        <taxon>Acidithiobacillia</taxon>
        <taxon>Acidithiobacillales</taxon>
        <taxon>Acidithiobacillaceae</taxon>
        <taxon>Acidithiobacillus</taxon>
    </lineage>
</organism>
<name>A0ACD5HM11_9PROT</name>
<evidence type="ECO:0000313" key="1">
    <source>
        <dbReference type="EMBL" id="XRI76784.1"/>
    </source>
</evidence>
<dbReference type="EMBL" id="CP127527">
    <property type="protein sequence ID" value="XRI76784.1"/>
    <property type="molecule type" value="Genomic_DNA"/>
</dbReference>